<dbReference type="SMART" id="SM00387">
    <property type="entry name" value="HATPase_c"/>
    <property type="match status" value="1"/>
</dbReference>
<proteinExistence type="predicted"/>
<dbReference type="InterPro" id="IPR003594">
    <property type="entry name" value="HATPase_dom"/>
</dbReference>
<keyword evidence="11" id="KW-0067">ATP-binding</keyword>
<dbReference type="InterPro" id="IPR036097">
    <property type="entry name" value="HisK_dim/P_sf"/>
</dbReference>
<sequence length="443" mass="48314">MAIWLLGIALVLAASFALFVGERERVGRAALFEGVAQEVATTADVLDHLGPSERAARIEELGRRRLRLALGPFPSNARQLDADHPFVRALQEAMPERRASAYLLPRSEHSRGDHHRGESRFVLLVSVRLADGAPLNVYMPGIPPQPEFRAPAPARLLAALAALVGGVLVLSWIAVRLATRPLRAMAEAANRLGDDPERAAPLPTGGPTEVAAAATAFNRMQQRVREHIRERTRILAAISHDLQTPVTRLRLRAEQIDDAALRQRFNADLDAMQTLIREGLDFARSRDDATSLQPVDIDGLLDAITEDARELGWQVAVSGRAGRPCPARPPALRRALWNIVENGIKFGERVDITVHAARERIVLEIRDHGPGMAEDELEKVFEPFYRTESSRSRDTGGTGLGLAIARNLLRAQGGDVRLTNHPEGGLIARVTLGAAAGEKNGHP</sequence>
<evidence type="ECO:0000259" key="16">
    <source>
        <dbReference type="PROSITE" id="PS50109"/>
    </source>
</evidence>
<dbReference type="Gene3D" id="3.30.565.10">
    <property type="entry name" value="Histidine kinase-like ATPase, C-terminal domain"/>
    <property type="match status" value="1"/>
</dbReference>
<evidence type="ECO:0000256" key="1">
    <source>
        <dbReference type="ARBA" id="ARBA00000085"/>
    </source>
</evidence>
<dbReference type="PROSITE" id="PS50109">
    <property type="entry name" value="HIS_KIN"/>
    <property type="match status" value="1"/>
</dbReference>
<dbReference type="CDD" id="cd06225">
    <property type="entry name" value="HAMP"/>
    <property type="match status" value="1"/>
</dbReference>
<keyword evidence="9" id="KW-0547">Nucleotide-binding</keyword>
<dbReference type="KEGG" id="atw:C0099_14490"/>
<dbReference type="InterPro" id="IPR004358">
    <property type="entry name" value="Sig_transdc_His_kin-like_C"/>
</dbReference>
<dbReference type="Pfam" id="PF02518">
    <property type="entry name" value="HATPase_c"/>
    <property type="match status" value="1"/>
</dbReference>
<gene>
    <name evidence="18" type="ORF">C0099_14490</name>
</gene>
<evidence type="ECO:0000256" key="14">
    <source>
        <dbReference type="ARBA" id="ARBA00023136"/>
    </source>
</evidence>
<evidence type="ECO:0000256" key="8">
    <source>
        <dbReference type="ARBA" id="ARBA00022692"/>
    </source>
</evidence>
<dbReference type="InterPro" id="IPR036890">
    <property type="entry name" value="HATPase_C_sf"/>
</dbReference>
<protein>
    <recommendedName>
        <fullName evidence="3">histidine kinase</fullName>
        <ecNumber evidence="3">2.7.13.3</ecNumber>
    </recommendedName>
</protein>
<accession>A0A2I6SB53</accession>
<comment type="subcellular location">
    <subcellularLocation>
        <location evidence="2">Cell inner membrane</location>
        <topology evidence="2">Multi-pass membrane protein</topology>
    </subcellularLocation>
</comment>
<keyword evidence="19" id="KW-1185">Reference proteome</keyword>
<keyword evidence="8 15" id="KW-0812">Transmembrane</keyword>
<dbReference type="PANTHER" id="PTHR44936:SF5">
    <property type="entry name" value="SENSOR HISTIDINE KINASE ENVZ"/>
    <property type="match status" value="1"/>
</dbReference>
<feature type="domain" description="Histidine kinase" evidence="16">
    <location>
        <begin position="237"/>
        <end position="436"/>
    </location>
</feature>
<dbReference type="PANTHER" id="PTHR44936">
    <property type="entry name" value="SENSOR PROTEIN CREC"/>
    <property type="match status" value="1"/>
</dbReference>
<keyword evidence="13" id="KW-0902">Two-component regulatory system</keyword>
<dbReference type="GO" id="GO:0000155">
    <property type="term" value="F:phosphorelay sensor kinase activity"/>
    <property type="evidence" value="ECO:0007669"/>
    <property type="project" value="InterPro"/>
</dbReference>
<dbReference type="InterPro" id="IPR005467">
    <property type="entry name" value="His_kinase_dom"/>
</dbReference>
<evidence type="ECO:0000256" key="9">
    <source>
        <dbReference type="ARBA" id="ARBA00022741"/>
    </source>
</evidence>
<keyword evidence="14 15" id="KW-0472">Membrane</keyword>
<evidence type="ECO:0000256" key="5">
    <source>
        <dbReference type="ARBA" id="ARBA00022519"/>
    </source>
</evidence>
<dbReference type="InterPro" id="IPR003661">
    <property type="entry name" value="HisK_dim/P_dom"/>
</dbReference>
<comment type="catalytic activity">
    <reaction evidence="1">
        <text>ATP + protein L-histidine = ADP + protein N-phospho-L-histidine.</text>
        <dbReference type="EC" id="2.7.13.3"/>
    </reaction>
</comment>
<organism evidence="18 19">
    <name type="scientific">Pseudazoarcus pumilus</name>
    <dbReference type="NCBI Taxonomy" id="2067960"/>
    <lineage>
        <taxon>Bacteria</taxon>
        <taxon>Pseudomonadati</taxon>
        <taxon>Pseudomonadota</taxon>
        <taxon>Betaproteobacteria</taxon>
        <taxon>Rhodocyclales</taxon>
        <taxon>Zoogloeaceae</taxon>
        <taxon>Pseudazoarcus</taxon>
    </lineage>
</organism>
<evidence type="ECO:0000256" key="6">
    <source>
        <dbReference type="ARBA" id="ARBA00022553"/>
    </source>
</evidence>
<evidence type="ECO:0000313" key="18">
    <source>
        <dbReference type="EMBL" id="AUN96491.1"/>
    </source>
</evidence>
<keyword evidence="12 15" id="KW-1133">Transmembrane helix</keyword>
<evidence type="ECO:0000256" key="4">
    <source>
        <dbReference type="ARBA" id="ARBA00022475"/>
    </source>
</evidence>
<dbReference type="InterPro" id="IPR050980">
    <property type="entry name" value="2C_sensor_his_kinase"/>
</dbReference>
<keyword evidence="10 18" id="KW-0418">Kinase</keyword>
<dbReference type="PRINTS" id="PR00344">
    <property type="entry name" value="BCTRLSENSOR"/>
</dbReference>
<evidence type="ECO:0000256" key="15">
    <source>
        <dbReference type="SAM" id="Phobius"/>
    </source>
</evidence>
<evidence type="ECO:0000256" key="11">
    <source>
        <dbReference type="ARBA" id="ARBA00022840"/>
    </source>
</evidence>
<feature type="transmembrane region" description="Helical" evidence="15">
    <location>
        <begin position="156"/>
        <end position="175"/>
    </location>
</feature>
<dbReference type="SUPFAM" id="SSF47384">
    <property type="entry name" value="Homodimeric domain of signal transducing histidine kinase"/>
    <property type="match status" value="1"/>
</dbReference>
<dbReference type="AlphaFoldDB" id="A0A2I6SB53"/>
<evidence type="ECO:0000256" key="3">
    <source>
        <dbReference type="ARBA" id="ARBA00012438"/>
    </source>
</evidence>
<evidence type="ECO:0000313" key="19">
    <source>
        <dbReference type="Proteomes" id="UP000242205"/>
    </source>
</evidence>
<reference evidence="18 19" key="1">
    <citation type="submission" date="2018-01" db="EMBL/GenBank/DDBJ databases">
        <authorList>
            <person name="Fu G.-Y."/>
        </authorList>
    </citation>
    <scope>NUCLEOTIDE SEQUENCE [LARGE SCALE GENOMIC DNA]</scope>
    <source>
        <strain evidence="18 19">SY39</strain>
    </source>
</reference>
<name>A0A2I6SB53_9RHOO</name>
<dbReference type="Pfam" id="PF00672">
    <property type="entry name" value="HAMP"/>
    <property type="match status" value="1"/>
</dbReference>
<evidence type="ECO:0000256" key="13">
    <source>
        <dbReference type="ARBA" id="ARBA00023012"/>
    </source>
</evidence>
<evidence type="ECO:0000259" key="17">
    <source>
        <dbReference type="PROSITE" id="PS50885"/>
    </source>
</evidence>
<dbReference type="OrthoDB" id="9804645at2"/>
<evidence type="ECO:0000256" key="7">
    <source>
        <dbReference type="ARBA" id="ARBA00022679"/>
    </source>
</evidence>
<evidence type="ECO:0000256" key="12">
    <source>
        <dbReference type="ARBA" id="ARBA00022989"/>
    </source>
</evidence>
<evidence type="ECO:0000256" key="2">
    <source>
        <dbReference type="ARBA" id="ARBA00004429"/>
    </source>
</evidence>
<keyword evidence="5" id="KW-0997">Cell inner membrane</keyword>
<keyword evidence="4" id="KW-1003">Cell membrane</keyword>
<dbReference type="SMART" id="SM00304">
    <property type="entry name" value="HAMP"/>
    <property type="match status" value="1"/>
</dbReference>
<dbReference type="Gene3D" id="1.10.287.130">
    <property type="match status" value="1"/>
</dbReference>
<dbReference type="GO" id="GO:0005886">
    <property type="term" value="C:plasma membrane"/>
    <property type="evidence" value="ECO:0007669"/>
    <property type="project" value="UniProtKB-SubCell"/>
</dbReference>
<dbReference type="SMART" id="SM00388">
    <property type="entry name" value="HisKA"/>
    <property type="match status" value="1"/>
</dbReference>
<dbReference type="RefSeq" id="WP_102248528.1">
    <property type="nucleotide sequence ID" value="NZ_CP025682.1"/>
</dbReference>
<feature type="domain" description="HAMP" evidence="17">
    <location>
        <begin position="176"/>
        <end position="229"/>
    </location>
</feature>
<dbReference type="EC" id="2.7.13.3" evidence="3"/>
<keyword evidence="6" id="KW-0597">Phosphoprotein</keyword>
<dbReference type="SUPFAM" id="SSF55874">
    <property type="entry name" value="ATPase domain of HSP90 chaperone/DNA topoisomerase II/histidine kinase"/>
    <property type="match status" value="1"/>
</dbReference>
<dbReference type="EMBL" id="CP025682">
    <property type="protein sequence ID" value="AUN96491.1"/>
    <property type="molecule type" value="Genomic_DNA"/>
</dbReference>
<dbReference type="Proteomes" id="UP000242205">
    <property type="component" value="Chromosome"/>
</dbReference>
<evidence type="ECO:0000256" key="10">
    <source>
        <dbReference type="ARBA" id="ARBA00022777"/>
    </source>
</evidence>
<dbReference type="GO" id="GO:0005524">
    <property type="term" value="F:ATP binding"/>
    <property type="evidence" value="ECO:0007669"/>
    <property type="project" value="UniProtKB-KW"/>
</dbReference>
<dbReference type="CDD" id="cd00082">
    <property type="entry name" value="HisKA"/>
    <property type="match status" value="1"/>
</dbReference>
<dbReference type="CDD" id="cd00075">
    <property type="entry name" value="HATPase"/>
    <property type="match status" value="1"/>
</dbReference>
<dbReference type="PROSITE" id="PS50885">
    <property type="entry name" value="HAMP"/>
    <property type="match status" value="1"/>
</dbReference>
<keyword evidence="7" id="KW-0808">Transferase</keyword>
<dbReference type="InterPro" id="IPR003660">
    <property type="entry name" value="HAMP_dom"/>
</dbReference>